<feature type="domain" description="Hemerythrin-like" evidence="1">
    <location>
        <begin position="11"/>
        <end position="147"/>
    </location>
</feature>
<dbReference type="OrthoDB" id="8898809at2"/>
<protein>
    <recommendedName>
        <fullName evidence="1">Hemerythrin-like domain-containing protein</fullName>
    </recommendedName>
</protein>
<dbReference type="Gene3D" id="1.20.120.520">
    <property type="entry name" value="nmb1532 protein domain like"/>
    <property type="match status" value="1"/>
</dbReference>
<sequence>MISPRSQIALFDFLDQSHRDLQRHLLLLRATVEACQTQTLDAAGRRQARTVLDFFNGEARQHHLDEEAHIFPVLLASRDEELAAAARRLVQDHGWLEENWLHIAPAISALSTGSQWFDHAELQHALEVFEALYLDHLLLEESLAYPEAQKRLQAYDQAGMGREMAQRRAQTRSATAPA</sequence>
<dbReference type="InterPro" id="IPR012312">
    <property type="entry name" value="Hemerythrin-like"/>
</dbReference>
<gene>
    <name evidence="2" type="ORF">SMCB_1915</name>
</gene>
<dbReference type="EMBL" id="AP014569">
    <property type="protein sequence ID" value="BAO84143.1"/>
    <property type="molecule type" value="Genomic_DNA"/>
</dbReference>
<dbReference type="AlphaFoldDB" id="A0A060NX59"/>
<dbReference type="STRING" id="1458426.SMCB_1915"/>
<dbReference type="KEGG" id="cbab:SMCB_1915"/>
<organism evidence="2 3">
    <name type="scientific">Serpentinimonas maccroryi</name>
    <dbReference type="NCBI Taxonomy" id="1458426"/>
    <lineage>
        <taxon>Bacteria</taxon>
        <taxon>Pseudomonadati</taxon>
        <taxon>Pseudomonadota</taxon>
        <taxon>Betaproteobacteria</taxon>
        <taxon>Burkholderiales</taxon>
        <taxon>Comamonadaceae</taxon>
        <taxon>Serpentinimonas</taxon>
    </lineage>
</organism>
<accession>A0A060NX59</accession>
<keyword evidence="3" id="KW-1185">Reference proteome</keyword>
<reference evidence="2 3" key="1">
    <citation type="journal article" date="2014" name="Nat. Commun.">
        <title>Physiological and genomic features of highly alkaliphilic hydrogen-utilizing Betaproteobacteria from a continental serpentinizing site.</title>
        <authorList>
            <person name="Suzuki S."/>
            <person name="Kuenen J.G."/>
            <person name="Schipper K."/>
            <person name="van der Velde S."/>
            <person name="Ishii S."/>
            <person name="Wu A."/>
            <person name="Sorokin D.Y."/>
            <person name="Tenney A."/>
            <person name="Meng X.Y."/>
            <person name="Morrill P.L."/>
            <person name="Kamagata Y."/>
            <person name="Muyzer G."/>
            <person name="Nealson K.H."/>
        </authorList>
    </citation>
    <scope>NUCLEOTIDE SEQUENCE [LARGE SCALE GENOMIC DNA]</scope>
    <source>
        <strain evidence="2 3">B1</strain>
    </source>
</reference>
<name>A0A060NX59_9BURK</name>
<dbReference type="RefSeq" id="WP_045536593.1">
    <property type="nucleotide sequence ID" value="NZ_AP014569.1"/>
</dbReference>
<proteinExistence type="predicted"/>
<evidence type="ECO:0000313" key="2">
    <source>
        <dbReference type="EMBL" id="BAO84143.1"/>
    </source>
</evidence>
<dbReference type="Pfam" id="PF01814">
    <property type="entry name" value="Hemerythrin"/>
    <property type="match status" value="1"/>
</dbReference>
<evidence type="ECO:0000259" key="1">
    <source>
        <dbReference type="Pfam" id="PF01814"/>
    </source>
</evidence>
<evidence type="ECO:0000313" key="3">
    <source>
        <dbReference type="Proteomes" id="UP000066014"/>
    </source>
</evidence>
<dbReference type="Proteomes" id="UP000066014">
    <property type="component" value="Chromosome"/>
</dbReference>
<dbReference type="HOGENOM" id="CLU_113668_0_0_4"/>